<dbReference type="EMBL" id="LT841358">
    <property type="protein sequence ID" value="SMH71638.1"/>
    <property type="molecule type" value="Genomic_DNA"/>
</dbReference>
<proteinExistence type="predicted"/>
<keyword evidence="2" id="KW-1185">Reference proteome</keyword>
<dbReference type="AlphaFoldDB" id="A0A2H1FFV7"/>
<accession>A0A2H1FFV7</accession>
<name>A0A2H1FFV7_9ARCH</name>
<sequence>MDHIEVFLDYIWKKKKIVLRLSYSEDISTTFWAHALDRRSSVL</sequence>
<organism evidence="1 2">
    <name type="scientific">Candidatus Nitrosotalea okcheonensis</name>
    <dbReference type="NCBI Taxonomy" id="1903276"/>
    <lineage>
        <taxon>Archaea</taxon>
        <taxon>Nitrososphaerota</taxon>
        <taxon>Nitrososphaeria</taxon>
        <taxon>Nitrosotaleales</taxon>
        <taxon>Nitrosotaleaceae</taxon>
        <taxon>Nitrosotalea</taxon>
    </lineage>
</organism>
<evidence type="ECO:0000313" key="2">
    <source>
        <dbReference type="Proteomes" id="UP000230607"/>
    </source>
</evidence>
<gene>
    <name evidence="1" type="ORF">NCS_11450</name>
</gene>
<protein>
    <submittedName>
        <fullName evidence="1">Uncharacterized protein</fullName>
    </submittedName>
</protein>
<dbReference type="Proteomes" id="UP000230607">
    <property type="component" value="Chromosome 1"/>
</dbReference>
<reference evidence="2" key="1">
    <citation type="submission" date="2017-03" db="EMBL/GenBank/DDBJ databases">
        <authorList>
            <person name="Herbold C."/>
        </authorList>
    </citation>
    <scope>NUCLEOTIDE SEQUENCE [LARGE SCALE GENOMIC DNA]</scope>
</reference>
<evidence type="ECO:0000313" key="1">
    <source>
        <dbReference type="EMBL" id="SMH71638.1"/>
    </source>
</evidence>